<dbReference type="SMART" id="SM00028">
    <property type="entry name" value="TPR"/>
    <property type="match status" value="5"/>
</dbReference>
<keyword evidence="2" id="KW-0808">Transferase</keyword>
<dbReference type="Gene3D" id="1.25.40.10">
    <property type="entry name" value="Tetratricopeptide repeat domain"/>
    <property type="match status" value="2"/>
</dbReference>
<keyword evidence="3" id="KW-1185">Reference proteome</keyword>
<dbReference type="AlphaFoldDB" id="A0A1W1VUQ1"/>
<dbReference type="GO" id="GO:0016740">
    <property type="term" value="F:transferase activity"/>
    <property type="evidence" value="ECO:0007669"/>
    <property type="project" value="UniProtKB-KW"/>
</dbReference>
<dbReference type="Pfam" id="PF13432">
    <property type="entry name" value="TPR_16"/>
    <property type="match status" value="3"/>
</dbReference>
<dbReference type="Proteomes" id="UP000192569">
    <property type="component" value="Chromosome I"/>
</dbReference>
<dbReference type="PANTHER" id="PTHR43630:SF2">
    <property type="entry name" value="GLYCOSYLTRANSFERASE"/>
    <property type="match status" value="1"/>
</dbReference>
<dbReference type="InterPro" id="IPR029044">
    <property type="entry name" value="Nucleotide-diphossugar_trans"/>
</dbReference>
<dbReference type="InterPro" id="IPR019734">
    <property type="entry name" value="TPR_rpt"/>
</dbReference>
<protein>
    <submittedName>
        <fullName evidence="2">Glycosyl transferase family 2</fullName>
    </submittedName>
</protein>
<dbReference type="PANTHER" id="PTHR43630">
    <property type="entry name" value="POLY-BETA-1,6-N-ACETYL-D-GLUCOSAMINE SYNTHASE"/>
    <property type="match status" value="1"/>
</dbReference>
<evidence type="ECO:0000259" key="1">
    <source>
        <dbReference type="Pfam" id="PF00535"/>
    </source>
</evidence>
<reference evidence="2 3" key="1">
    <citation type="submission" date="2017-04" db="EMBL/GenBank/DDBJ databases">
        <authorList>
            <person name="Afonso C.L."/>
            <person name="Miller P.J."/>
            <person name="Scott M.A."/>
            <person name="Spackman E."/>
            <person name="Goraichik I."/>
            <person name="Dimitrov K.M."/>
            <person name="Suarez D.L."/>
            <person name="Swayne D.E."/>
        </authorList>
    </citation>
    <scope>NUCLEOTIDE SEQUENCE [LARGE SCALE GENOMIC DNA]</scope>
    <source>
        <strain evidence="2 3">ToBE</strain>
    </source>
</reference>
<dbReference type="SUPFAM" id="SSF53448">
    <property type="entry name" value="Nucleotide-diphospho-sugar transferases"/>
    <property type="match status" value="1"/>
</dbReference>
<proteinExistence type="predicted"/>
<organism evidence="2 3">
    <name type="scientific">Thermanaeromonas toyohensis ToBE</name>
    <dbReference type="NCBI Taxonomy" id="698762"/>
    <lineage>
        <taxon>Bacteria</taxon>
        <taxon>Bacillati</taxon>
        <taxon>Bacillota</taxon>
        <taxon>Clostridia</taxon>
        <taxon>Neomoorellales</taxon>
        <taxon>Neomoorellaceae</taxon>
        <taxon>Thermanaeromonas</taxon>
    </lineage>
</organism>
<feature type="domain" description="Glycosyltransferase 2-like" evidence="1">
    <location>
        <begin position="5"/>
        <end position="102"/>
    </location>
</feature>
<dbReference type="InterPro" id="IPR011990">
    <property type="entry name" value="TPR-like_helical_dom_sf"/>
</dbReference>
<evidence type="ECO:0000313" key="3">
    <source>
        <dbReference type="Proteomes" id="UP000192569"/>
    </source>
</evidence>
<dbReference type="EMBL" id="LT838272">
    <property type="protein sequence ID" value="SMB96614.1"/>
    <property type="molecule type" value="Genomic_DNA"/>
</dbReference>
<dbReference type="STRING" id="698762.SAMN00808754_1558"/>
<evidence type="ECO:0000313" key="2">
    <source>
        <dbReference type="EMBL" id="SMB96614.1"/>
    </source>
</evidence>
<gene>
    <name evidence="2" type="ORF">SAMN00808754_1558</name>
</gene>
<name>A0A1W1VUQ1_9FIRM</name>
<dbReference type="CDD" id="cd02511">
    <property type="entry name" value="Beta4Glucosyltransferase"/>
    <property type="match status" value="1"/>
</dbReference>
<dbReference type="InterPro" id="IPR001173">
    <property type="entry name" value="Glyco_trans_2-like"/>
</dbReference>
<accession>A0A1W1VUQ1</accession>
<dbReference type="Gene3D" id="3.90.550.10">
    <property type="entry name" value="Spore Coat Polysaccharide Biosynthesis Protein SpsA, Chain A"/>
    <property type="match status" value="1"/>
</dbReference>
<dbReference type="SUPFAM" id="SSF48452">
    <property type="entry name" value="TPR-like"/>
    <property type="match status" value="3"/>
</dbReference>
<sequence length="638" mass="68259">MATVSLCMIVKDEAENLPRCLESARGAVDEVVVVDTGSSDGTPEVAAAFGARVLHVSWTDDFSAARNVSLDAARGDWVLWLDADEELVDPGAVRESVERAGEVSGFLLTVVNFIGTDTPGPDAVANPSLRLFRNRPEHRFSGAIHEQIAAAVAATGPLGWCPARINHYGYLLRSVLKKAKVERNLGILERMARENPRDSFTRFNLGVEYTRLCRWEDALREFQAAFPSLPAGLETAYAPVLLKNIVLCLRELGRYDEAMAVLRDAEAAYPDYTDLTYARGAVLLAAGCWSEAVRAFRECLRRGESGQRHITELGVGGYKALTGLGFALWRMGDRQGAAVSLAEALRQEPRCAEAACALANVLLDGGMAPRNVAATVAPLAKGAAVRALAGLFLERRCPEEALAVAGGDRVVRARSFWQKGDVAVALNELEGVGTPEAAWLRGVFLAAKGDSAGAVAEFERLRELLPEHAEAGLAFVGRGGKPSPVALGDLALLLAEGGWREGAVRAAELCSDPVAAGDVLRRAGLREEAAQRYTGAWLAGAELHAEALDFLVAVAKEHGMVEEAVLLAEAAWQKAPTPARCVRLATSLAAAGRPGDALEVLREGGRMFPYAETMELAYRAIEIARNISQVSEESGKRG</sequence>
<dbReference type="Pfam" id="PF00535">
    <property type="entry name" value="Glycos_transf_2"/>
    <property type="match status" value="1"/>
</dbReference>